<protein>
    <submittedName>
        <fullName evidence="1">Uncharacterized protein</fullName>
    </submittedName>
</protein>
<dbReference type="EMBL" id="KK119436">
    <property type="protein sequence ID" value="KFM75721.1"/>
    <property type="molecule type" value="Genomic_DNA"/>
</dbReference>
<evidence type="ECO:0000313" key="2">
    <source>
        <dbReference type="Proteomes" id="UP000054359"/>
    </source>
</evidence>
<evidence type="ECO:0000313" key="1">
    <source>
        <dbReference type="EMBL" id="KFM75721.1"/>
    </source>
</evidence>
<name>A0A087UED2_STEMI</name>
<reference evidence="1 2" key="1">
    <citation type="submission" date="2013-11" db="EMBL/GenBank/DDBJ databases">
        <title>Genome sequencing of Stegodyphus mimosarum.</title>
        <authorList>
            <person name="Bechsgaard J."/>
        </authorList>
    </citation>
    <scope>NUCLEOTIDE SEQUENCE [LARGE SCALE GENOMIC DNA]</scope>
</reference>
<feature type="non-terminal residue" evidence="1">
    <location>
        <position position="76"/>
    </location>
</feature>
<dbReference type="Proteomes" id="UP000054359">
    <property type="component" value="Unassembled WGS sequence"/>
</dbReference>
<gene>
    <name evidence="1" type="ORF">X975_24131</name>
</gene>
<accession>A0A087UED2</accession>
<sequence length="76" mass="9191">MVVKALKIVYRHLWISSSDSYDLVPYSITVKWIQFQYIKFLRCIHIQKMQLHFALYHFAYRSEARQELNIIAVITN</sequence>
<keyword evidence="2" id="KW-1185">Reference proteome</keyword>
<proteinExistence type="predicted"/>
<dbReference type="AlphaFoldDB" id="A0A087UED2"/>
<organism evidence="1 2">
    <name type="scientific">Stegodyphus mimosarum</name>
    <name type="common">African social velvet spider</name>
    <dbReference type="NCBI Taxonomy" id="407821"/>
    <lineage>
        <taxon>Eukaryota</taxon>
        <taxon>Metazoa</taxon>
        <taxon>Ecdysozoa</taxon>
        <taxon>Arthropoda</taxon>
        <taxon>Chelicerata</taxon>
        <taxon>Arachnida</taxon>
        <taxon>Araneae</taxon>
        <taxon>Araneomorphae</taxon>
        <taxon>Entelegynae</taxon>
        <taxon>Eresoidea</taxon>
        <taxon>Eresidae</taxon>
        <taxon>Stegodyphus</taxon>
    </lineage>
</organism>